<protein>
    <submittedName>
        <fullName evidence="2">Sodium:glutamate symporter</fullName>
    </submittedName>
</protein>
<name>A0ABT4UQH0_9PSEU</name>
<organism evidence="2 3">
    <name type="scientific">Saccharopolyspora oryzae</name>
    <dbReference type="NCBI Taxonomy" id="2997343"/>
    <lineage>
        <taxon>Bacteria</taxon>
        <taxon>Bacillati</taxon>
        <taxon>Actinomycetota</taxon>
        <taxon>Actinomycetes</taxon>
        <taxon>Pseudonocardiales</taxon>
        <taxon>Pseudonocardiaceae</taxon>
        <taxon>Saccharopolyspora</taxon>
    </lineage>
</organism>
<feature type="transmembrane region" description="Helical" evidence="1">
    <location>
        <begin position="64"/>
        <end position="81"/>
    </location>
</feature>
<keyword evidence="1" id="KW-0812">Transmembrane</keyword>
<feature type="transmembrane region" description="Helical" evidence="1">
    <location>
        <begin position="415"/>
        <end position="434"/>
    </location>
</feature>
<comment type="caution">
    <text evidence="2">The sequence shown here is derived from an EMBL/GenBank/DDBJ whole genome shotgun (WGS) entry which is preliminary data.</text>
</comment>
<dbReference type="PANTHER" id="PTHR36178">
    <property type="entry name" value="SLR0625 PROTEIN"/>
    <property type="match status" value="1"/>
</dbReference>
<proteinExistence type="predicted"/>
<dbReference type="EMBL" id="JAQGLA010000001">
    <property type="protein sequence ID" value="MDA3623970.1"/>
    <property type="molecule type" value="Genomic_DNA"/>
</dbReference>
<accession>A0ABT4UQH0</accession>
<dbReference type="Pfam" id="PF03616">
    <property type="entry name" value="Glt_symporter"/>
    <property type="match status" value="1"/>
</dbReference>
<dbReference type="InterPro" id="IPR004445">
    <property type="entry name" value="GltS"/>
</dbReference>
<sequence length="452" mass="47266">MSFTAWSVLIDIGSICGLLLIGKLVRAKVRWVQRLLLPASIIAGVLGLALGPNGAGLIPFSSQLGTYATILTAVVFGALPLTDSFAVRGKIRSARVMWSYSVLSYVLQWGLGLLFAIAVLGWFFDLPDGFGLLLAAGWAGGFGTASAVGGTLSDAGWQEATSLGFTSATVGVVVCIVGGLVLVKWGAKYSLGSAAGVADLPESMRTGLLAAPEEREPIGRATVSPSSLEPLAMQLSLVVIVTLAGYLATKGFALLFPDVSVPVFAAAFLCGLLLRTVIDRTPAREYLDGATIKSISGSATDFLVATGIASIVPSVVAGYAVPLALLMVFGLVYCLLIFRYLTPRMFGEQWLERGLFTWGWSTASIATGLALLRIVDPRLKSGTVEEFGLAYVGFGPVEILLAIVAPIAVVAGFTGSFITATIVFGVALLVLTFVRRWPAAHQRAGTAAAEQQ</sequence>
<feature type="transmembrane region" description="Helical" evidence="1">
    <location>
        <begin position="261"/>
        <end position="278"/>
    </location>
</feature>
<dbReference type="Proteomes" id="UP001210380">
    <property type="component" value="Unassembled WGS sequence"/>
</dbReference>
<feature type="transmembrane region" description="Helical" evidence="1">
    <location>
        <begin position="319"/>
        <end position="338"/>
    </location>
</feature>
<feature type="transmembrane region" description="Helical" evidence="1">
    <location>
        <begin position="130"/>
        <end position="151"/>
    </location>
</feature>
<dbReference type="PANTHER" id="PTHR36178:SF1">
    <property type="entry name" value="SODIUM_GLUTAMATE SYMPORTER"/>
    <property type="match status" value="1"/>
</dbReference>
<feature type="transmembrane region" description="Helical" evidence="1">
    <location>
        <begin position="102"/>
        <end position="124"/>
    </location>
</feature>
<evidence type="ECO:0000313" key="3">
    <source>
        <dbReference type="Proteomes" id="UP001210380"/>
    </source>
</evidence>
<feature type="transmembrane region" description="Helical" evidence="1">
    <location>
        <begin position="163"/>
        <end position="183"/>
    </location>
</feature>
<feature type="transmembrane region" description="Helical" evidence="1">
    <location>
        <begin position="387"/>
        <end position="409"/>
    </location>
</feature>
<feature type="transmembrane region" description="Helical" evidence="1">
    <location>
        <begin position="6"/>
        <end position="25"/>
    </location>
</feature>
<dbReference type="RefSeq" id="WP_270946538.1">
    <property type="nucleotide sequence ID" value="NZ_JAQGLA010000001.1"/>
</dbReference>
<gene>
    <name evidence="2" type="ORF">OU415_00900</name>
</gene>
<keyword evidence="3" id="KW-1185">Reference proteome</keyword>
<feature type="transmembrane region" description="Helical" evidence="1">
    <location>
        <begin position="37"/>
        <end position="58"/>
    </location>
</feature>
<evidence type="ECO:0000256" key="1">
    <source>
        <dbReference type="SAM" id="Phobius"/>
    </source>
</evidence>
<evidence type="ECO:0000313" key="2">
    <source>
        <dbReference type="EMBL" id="MDA3623970.1"/>
    </source>
</evidence>
<reference evidence="2 3" key="1">
    <citation type="submission" date="2022-11" db="EMBL/GenBank/DDBJ databases">
        <title>Draft genome sequence of Saccharopolyspora sp. WRP15-2 isolated from rhizosphere soils of wild rice in Thailand.</title>
        <authorList>
            <person name="Duangmal K."/>
            <person name="Kammanee S."/>
            <person name="Muangham S."/>
        </authorList>
    </citation>
    <scope>NUCLEOTIDE SEQUENCE [LARGE SCALE GENOMIC DNA]</scope>
    <source>
        <strain evidence="2 3">WRP15-2</strain>
    </source>
</reference>
<feature type="transmembrane region" description="Helical" evidence="1">
    <location>
        <begin position="358"/>
        <end position="375"/>
    </location>
</feature>
<keyword evidence="1" id="KW-1133">Transmembrane helix</keyword>
<keyword evidence="1" id="KW-0472">Membrane</keyword>